<dbReference type="Pfam" id="PF12710">
    <property type="entry name" value="HAD"/>
    <property type="match status" value="1"/>
</dbReference>
<accession>X1LD89</accession>
<evidence type="ECO:0000313" key="1">
    <source>
        <dbReference type="EMBL" id="GAI00390.1"/>
    </source>
</evidence>
<comment type="caution">
    <text evidence="1">The sequence shown here is derived from an EMBL/GenBank/DDBJ whole genome shotgun (WGS) entry which is preliminary data.</text>
</comment>
<feature type="non-terminal residue" evidence="1">
    <location>
        <position position="1"/>
    </location>
</feature>
<dbReference type="SUPFAM" id="SSF56784">
    <property type="entry name" value="HAD-like"/>
    <property type="match status" value="1"/>
</dbReference>
<protein>
    <recommendedName>
        <fullName evidence="2">HAD-IB family hydrolase</fullName>
    </recommendedName>
</protein>
<name>X1LD89_9ZZZZ</name>
<dbReference type="AlphaFoldDB" id="X1LD89"/>
<reference evidence="1" key="1">
    <citation type="journal article" date="2014" name="Front. Microbiol.">
        <title>High frequency of phylogenetically diverse reductive dehalogenase-homologous genes in deep subseafloor sedimentary metagenomes.</title>
        <authorList>
            <person name="Kawai M."/>
            <person name="Futagami T."/>
            <person name="Toyoda A."/>
            <person name="Takaki Y."/>
            <person name="Nishi S."/>
            <person name="Hori S."/>
            <person name="Arai W."/>
            <person name="Tsubouchi T."/>
            <person name="Morono Y."/>
            <person name="Uchiyama I."/>
            <person name="Ito T."/>
            <person name="Fujiyama A."/>
            <person name="Inagaki F."/>
            <person name="Takami H."/>
        </authorList>
    </citation>
    <scope>NUCLEOTIDE SEQUENCE</scope>
    <source>
        <strain evidence="1">Expedition CK06-06</strain>
    </source>
</reference>
<dbReference type="InterPro" id="IPR036412">
    <property type="entry name" value="HAD-like_sf"/>
</dbReference>
<sequence length="96" mass="10644">GQELGVHNVIGTKLEVIDGRYTGRTIKPACFGENKVKLLEEYIGQNGLEIDLSASFAYADSVFDIPLLKLVGNPVATYPDENLRQFARHNGWKILP</sequence>
<dbReference type="EMBL" id="BARV01000602">
    <property type="protein sequence ID" value="GAI00390.1"/>
    <property type="molecule type" value="Genomic_DNA"/>
</dbReference>
<proteinExistence type="predicted"/>
<evidence type="ECO:0008006" key="2">
    <source>
        <dbReference type="Google" id="ProtNLM"/>
    </source>
</evidence>
<dbReference type="Gene3D" id="3.40.50.1000">
    <property type="entry name" value="HAD superfamily/HAD-like"/>
    <property type="match status" value="1"/>
</dbReference>
<organism evidence="1">
    <name type="scientific">marine sediment metagenome</name>
    <dbReference type="NCBI Taxonomy" id="412755"/>
    <lineage>
        <taxon>unclassified sequences</taxon>
        <taxon>metagenomes</taxon>
        <taxon>ecological metagenomes</taxon>
    </lineage>
</organism>
<dbReference type="InterPro" id="IPR023214">
    <property type="entry name" value="HAD_sf"/>
</dbReference>
<gene>
    <name evidence="1" type="ORF">S06H3_02146</name>
</gene>